<evidence type="ECO:0000259" key="2">
    <source>
        <dbReference type="PROSITE" id="PS50151"/>
    </source>
</evidence>
<dbReference type="InterPro" id="IPR001943">
    <property type="entry name" value="UVR_dom"/>
</dbReference>
<dbReference type="PIRSF" id="PIRSF015034">
    <property type="entry name" value="YacH"/>
    <property type="match status" value="1"/>
</dbReference>
<dbReference type="GO" id="GO:0005507">
    <property type="term" value="F:copper ion binding"/>
    <property type="evidence" value="ECO:0007669"/>
    <property type="project" value="TreeGrafter"/>
</dbReference>
<dbReference type="PROSITE" id="PS50151">
    <property type="entry name" value="UVR"/>
    <property type="match status" value="1"/>
</dbReference>
<name>A0A327Y6M4_9BACL</name>
<keyword evidence="3" id="KW-0418">Kinase</keyword>
<dbReference type="Proteomes" id="UP000248555">
    <property type="component" value="Unassembled WGS sequence"/>
</dbReference>
<dbReference type="InterPro" id="IPR036876">
    <property type="entry name" value="UVR_dom_sf"/>
</dbReference>
<dbReference type="RefSeq" id="WP_111646091.1">
    <property type="nucleotide sequence ID" value="NZ_QLMH01000016.1"/>
</dbReference>
<dbReference type="PANTHER" id="PTHR38430:SF1">
    <property type="entry name" value="PROTEIN-ARGININE KINASE ACTIVATOR PROTEIN"/>
    <property type="match status" value="1"/>
</dbReference>
<comment type="caution">
    <text evidence="3">The sequence shown here is derived from an EMBL/GenBank/DDBJ whole genome shotgun (WGS) entry which is preliminary data.</text>
</comment>
<dbReference type="GO" id="GO:0050897">
    <property type="term" value="F:cobalt ion binding"/>
    <property type="evidence" value="ECO:0007669"/>
    <property type="project" value="TreeGrafter"/>
</dbReference>
<dbReference type="GO" id="GO:1990169">
    <property type="term" value="P:stress response to copper ion"/>
    <property type="evidence" value="ECO:0007669"/>
    <property type="project" value="TreeGrafter"/>
</dbReference>
<dbReference type="PANTHER" id="PTHR38430">
    <property type="entry name" value="PROTEIN-ARGININE KINASE ACTIVATOR PROTEIN"/>
    <property type="match status" value="1"/>
</dbReference>
<dbReference type="Gene3D" id="4.10.860.10">
    <property type="entry name" value="UVR domain"/>
    <property type="match status" value="1"/>
</dbReference>
<evidence type="ECO:0000313" key="4">
    <source>
        <dbReference type="Proteomes" id="UP000248555"/>
    </source>
</evidence>
<feature type="domain" description="UVR" evidence="2">
    <location>
        <begin position="138"/>
        <end position="173"/>
    </location>
</feature>
<dbReference type="GO" id="GO:0016301">
    <property type="term" value="F:kinase activity"/>
    <property type="evidence" value="ECO:0007669"/>
    <property type="project" value="UniProtKB-KW"/>
</dbReference>
<organism evidence="3 4">
    <name type="scientific">Paranoxybacillus vitaminiphilus</name>
    <dbReference type="NCBI Taxonomy" id="581036"/>
    <lineage>
        <taxon>Bacteria</taxon>
        <taxon>Bacillati</taxon>
        <taxon>Bacillota</taxon>
        <taxon>Bacilli</taxon>
        <taxon>Bacillales</taxon>
        <taxon>Anoxybacillaceae</taxon>
        <taxon>Paranoxybacillus</taxon>
    </lineage>
</organism>
<keyword evidence="1" id="KW-0175">Coiled coil</keyword>
<dbReference type="SUPFAM" id="SSF46600">
    <property type="entry name" value="C-terminal UvrC-binding domain of UvrB"/>
    <property type="match status" value="1"/>
</dbReference>
<feature type="coiled-coil region" evidence="1">
    <location>
        <begin position="134"/>
        <end position="173"/>
    </location>
</feature>
<dbReference type="GO" id="GO:0008270">
    <property type="term" value="F:zinc ion binding"/>
    <property type="evidence" value="ECO:0007669"/>
    <property type="project" value="TreeGrafter"/>
</dbReference>
<evidence type="ECO:0000313" key="3">
    <source>
        <dbReference type="EMBL" id="RAK16713.1"/>
    </source>
</evidence>
<dbReference type="AlphaFoldDB" id="A0A327Y6M4"/>
<dbReference type="InterPro" id="IPR025542">
    <property type="entry name" value="YacH"/>
</dbReference>
<accession>A0A327Y6M4</accession>
<proteinExistence type="predicted"/>
<dbReference type="GO" id="GO:0046870">
    <property type="term" value="F:cadmium ion binding"/>
    <property type="evidence" value="ECO:0007669"/>
    <property type="project" value="TreeGrafter"/>
</dbReference>
<keyword evidence="4" id="KW-1185">Reference proteome</keyword>
<protein>
    <submittedName>
        <fullName evidence="3">Protein arginine kinase activator</fullName>
    </submittedName>
</protein>
<gene>
    <name evidence="3" type="ORF">B0I26_1164</name>
</gene>
<reference evidence="3 4" key="1">
    <citation type="submission" date="2018-06" db="EMBL/GenBank/DDBJ databases">
        <title>Genomic Encyclopedia of Type Strains, Phase III (KMG-III): the genomes of soil and plant-associated and newly described type strains.</title>
        <authorList>
            <person name="Whitman W."/>
        </authorList>
    </citation>
    <scope>NUCLEOTIDE SEQUENCE [LARGE SCALE GENOMIC DNA]</scope>
    <source>
        <strain evidence="3 4">CGMCC 1.8979</strain>
    </source>
</reference>
<evidence type="ECO:0000256" key="1">
    <source>
        <dbReference type="SAM" id="Coils"/>
    </source>
</evidence>
<dbReference type="Pfam" id="PF02151">
    <property type="entry name" value="UVR"/>
    <property type="match status" value="1"/>
</dbReference>
<dbReference type="GO" id="GO:1990170">
    <property type="term" value="P:stress response to cadmium ion"/>
    <property type="evidence" value="ECO:0007669"/>
    <property type="project" value="TreeGrafter"/>
</dbReference>
<keyword evidence="3" id="KW-0808">Transferase</keyword>
<dbReference type="OrthoDB" id="9788704at2"/>
<sequence>MICQECKQRPATLHFTKIINGEKTEVHLCEHCAQERGEMLMFSENAGFSINNLLAGLLNLESPLKEAKTNAFQGPEILQCERCKMTYHQFTKVGRFGCSNCYYTFSRHLQPILRRLHSGNTTHAGKIPKRIGGAIHIRKQIEKLKQKLQDLIVREEFEKAANVRDEIRFLESQLMKYGEGGL</sequence>
<dbReference type="EMBL" id="QLMH01000016">
    <property type="protein sequence ID" value="RAK16713.1"/>
    <property type="molecule type" value="Genomic_DNA"/>
</dbReference>